<evidence type="ECO:0000313" key="4">
    <source>
        <dbReference type="Proteomes" id="UP000515733"/>
    </source>
</evidence>
<proteinExistence type="predicted"/>
<reference evidence="3 4" key="1">
    <citation type="submission" date="2020-03" db="EMBL/GenBank/DDBJ databases">
        <authorList>
            <consortium name="Genoscope - CEA"/>
            <person name="William W."/>
        </authorList>
    </citation>
    <scope>NUCLEOTIDE SEQUENCE [LARGE SCALE GENOMIC DNA]</scope>
    <source>
        <strain evidence="4">DSM 16959</strain>
    </source>
</reference>
<feature type="domain" description="OmpA-like" evidence="2">
    <location>
        <begin position="79"/>
        <end position="193"/>
    </location>
</feature>
<dbReference type="Gene3D" id="3.30.1330.60">
    <property type="entry name" value="OmpA-like domain"/>
    <property type="match status" value="1"/>
</dbReference>
<dbReference type="InterPro" id="IPR006665">
    <property type="entry name" value="OmpA-like"/>
</dbReference>
<dbReference type="GO" id="GO:0016020">
    <property type="term" value="C:membrane"/>
    <property type="evidence" value="ECO:0007669"/>
    <property type="project" value="UniProtKB-UniRule"/>
</dbReference>
<dbReference type="Proteomes" id="UP000515733">
    <property type="component" value="Chromosome"/>
</dbReference>
<keyword evidence="4" id="KW-1185">Reference proteome</keyword>
<sequence>MRMLGIGSVFVLAGCSTAPELPVSDQIRHDIGWIDRQFATCAGASCPRPTQKTLAVIERSRNAISVSPQPLLDPALSSPLTSEQTDEHVIHFDFGKSHLTEAGARKMNALLPDANKSIRIEVVGRTDDVGTRAFNDRLARQRADTVRDWLVRHGISVPVKVEATGMCCYVDSSRTEAARRQNRRAEIRLVHLVAKRDAVSSSNSKGVQ</sequence>
<evidence type="ECO:0000313" key="3">
    <source>
        <dbReference type="EMBL" id="CAB1368981.1"/>
    </source>
</evidence>
<name>A0A6S6Y180_9PROT</name>
<dbReference type="PROSITE" id="PS51257">
    <property type="entry name" value="PROKAR_LIPOPROTEIN"/>
    <property type="match status" value="1"/>
</dbReference>
<organism evidence="3 4">
    <name type="scientific">Denitratisoma oestradiolicum</name>
    <dbReference type="NCBI Taxonomy" id="311182"/>
    <lineage>
        <taxon>Bacteria</taxon>
        <taxon>Pseudomonadati</taxon>
        <taxon>Pseudomonadota</taxon>
        <taxon>Betaproteobacteria</taxon>
        <taxon>Nitrosomonadales</taxon>
        <taxon>Sterolibacteriaceae</taxon>
        <taxon>Denitratisoma</taxon>
    </lineage>
</organism>
<evidence type="ECO:0000256" key="1">
    <source>
        <dbReference type="PROSITE-ProRule" id="PRU00473"/>
    </source>
</evidence>
<dbReference type="PROSITE" id="PS51123">
    <property type="entry name" value="OMPA_2"/>
    <property type="match status" value="1"/>
</dbReference>
<accession>A0A6S6Y180</accession>
<gene>
    <name evidence="3" type="ORF">DENOEST_1816</name>
</gene>
<keyword evidence="1" id="KW-0472">Membrane</keyword>
<protein>
    <recommendedName>
        <fullName evidence="2">OmpA-like domain-containing protein</fullName>
    </recommendedName>
</protein>
<dbReference type="AlphaFoldDB" id="A0A6S6Y180"/>
<dbReference type="EMBL" id="LR778301">
    <property type="protein sequence ID" value="CAB1368981.1"/>
    <property type="molecule type" value="Genomic_DNA"/>
</dbReference>
<dbReference type="SUPFAM" id="SSF103088">
    <property type="entry name" value="OmpA-like"/>
    <property type="match status" value="1"/>
</dbReference>
<dbReference type="Pfam" id="PF00691">
    <property type="entry name" value="OmpA"/>
    <property type="match status" value="1"/>
</dbReference>
<dbReference type="KEGG" id="doe:DENOEST_1816"/>
<dbReference type="InterPro" id="IPR036737">
    <property type="entry name" value="OmpA-like_sf"/>
</dbReference>
<dbReference type="PANTHER" id="PTHR30329">
    <property type="entry name" value="STATOR ELEMENT OF FLAGELLAR MOTOR COMPLEX"/>
    <property type="match status" value="1"/>
</dbReference>
<dbReference type="PANTHER" id="PTHR30329:SF21">
    <property type="entry name" value="LIPOPROTEIN YIAD-RELATED"/>
    <property type="match status" value="1"/>
</dbReference>
<evidence type="ECO:0000259" key="2">
    <source>
        <dbReference type="PROSITE" id="PS51123"/>
    </source>
</evidence>
<dbReference type="CDD" id="cd07185">
    <property type="entry name" value="OmpA_C-like"/>
    <property type="match status" value="1"/>
</dbReference>
<dbReference type="InterPro" id="IPR050330">
    <property type="entry name" value="Bact_OuterMem_StrucFunc"/>
</dbReference>